<dbReference type="Proteomes" id="UP000198942">
    <property type="component" value="Unassembled WGS sequence"/>
</dbReference>
<evidence type="ECO:0000256" key="1">
    <source>
        <dbReference type="SAM" id="Phobius"/>
    </source>
</evidence>
<organism evidence="2 3">
    <name type="scientific">Mucilaginibacter gossypiicola</name>
    <dbReference type="NCBI Taxonomy" id="551995"/>
    <lineage>
        <taxon>Bacteria</taxon>
        <taxon>Pseudomonadati</taxon>
        <taxon>Bacteroidota</taxon>
        <taxon>Sphingobacteriia</taxon>
        <taxon>Sphingobacteriales</taxon>
        <taxon>Sphingobacteriaceae</taxon>
        <taxon>Mucilaginibacter</taxon>
    </lineage>
</organism>
<keyword evidence="3" id="KW-1185">Reference proteome</keyword>
<dbReference type="EMBL" id="FOCL01000005">
    <property type="protein sequence ID" value="SEO10251.1"/>
    <property type="molecule type" value="Genomic_DNA"/>
</dbReference>
<gene>
    <name evidence="2" type="ORF">SAMN05192574_105310</name>
</gene>
<evidence type="ECO:0000313" key="3">
    <source>
        <dbReference type="Proteomes" id="UP000198942"/>
    </source>
</evidence>
<proteinExistence type="predicted"/>
<dbReference type="AlphaFoldDB" id="A0A1H8LYT7"/>
<keyword evidence="1" id="KW-0472">Membrane</keyword>
<protein>
    <submittedName>
        <fullName evidence="2">Uncharacterized protein</fullName>
    </submittedName>
</protein>
<dbReference type="RefSeq" id="WP_091212156.1">
    <property type="nucleotide sequence ID" value="NZ_FOCL01000005.1"/>
</dbReference>
<keyword evidence="1" id="KW-0812">Transmembrane</keyword>
<name>A0A1H8LYT7_9SPHI</name>
<evidence type="ECO:0000313" key="2">
    <source>
        <dbReference type="EMBL" id="SEO10251.1"/>
    </source>
</evidence>
<dbReference type="STRING" id="551995.SAMN05192574_105310"/>
<accession>A0A1H8LYT7</accession>
<feature type="transmembrane region" description="Helical" evidence="1">
    <location>
        <begin position="44"/>
        <end position="64"/>
    </location>
</feature>
<sequence length="137" mass="15678">MWKRIHSNRDPRDTLLSEIKKEFSRYFNFFGMAFRQGAEKHPKVSFAIMIAAMFLSMILSFTLFRQREKPGLPAISKVFAPAADGFDRIIDASSGIRETLALKHLVDSLANKKVLSAKDSQELERSLDRLRAISNHH</sequence>
<reference evidence="3" key="1">
    <citation type="submission" date="2016-10" db="EMBL/GenBank/DDBJ databases">
        <authorList>
            <person name="Varghese N."/>
            <person name="Submissions S."/>
        </authorList>
    </citation>
    <scope>NUCLEOTIDE SEQUENCE [LARGE SCALE GENOMIC DNA]</scope>
    <source>
        <strain evidence="3">Gh-48</strain>
    </source>
</reference>
<keyword evidence="1" id="KW-1133">Transmembrane helix</keyword>
<dbReference type="OrthoDB" id="796951at2"/>